<feature type="active site" description="Tele-phosphohistidine intermediate" evidence="1">
    <location>
        <position position="9"/>
    </location>
</feature>
<evidence type="ECO:0000256" key="1">
    <source>
        <dbReference type="PIRSR" id="PIRSR613078-1"/>
    </source>
</evidence>
<dbReference type="SMART" id="SM00855">
    <property type="entry name" value="PGAM"/>
    <property type="match status" value="1"/>
</dbReference>
<protein>
    <submittedName>
        <fullName evidence="3">Histidine phosphatase family protein</fullName>
    </submittedName>
</protein>
<evidence type="ECO:0000256" key="2">
    <source>
        <dbReference type="PIRSR" id="PIRSR613078-2"/>
    </source>
</evidence>
<gene>
    <name evidence="3" type="ORF">H0266_12385</name>
</gene>
<dbReference type="Pfam" id="PF00300">
    <property type="entry name" value="His_Phos_1"/>
    <property type="match status" value="1"/>
</dbReference>
<feature type="binding site" evidence="2">
    <location>
        <begin position="8"/>
        <end position="15"/>
    </location>
    <ligand>
        <name>substrate</name>
    </ligand>
</feature>
<dbReference type="PANTHER" id="PTHR48100">
    <property type="entry name" value="BROAD-SPECIFICITY PHOSPHATASE YOR283W-RELATED"/>
    <property type="match status" value="1"/>
</dbReference>
<reference evidence="3 4" key="1">
    <citation type="journal article" date="2004" name="Extremophiles">
        <title>Halobacillus locisalis sp. nov., a halophilic bacterium isolated from a marine solar saltern of the Yellow Sea in Korea.</title>
        <authorList>
            <person name="Yoon J.H."/>
            <person name="Kang K.H."/>
            <person name="Oh T.K."/>
            <person name="Park Y.H."/>
        </authorList>
    </citation>
    <scope>NUCLEOTIDE SEQUENCE [LARGE SCALE GENOMIC DNA]</scope>
    <source>
        <strain evidence="3 4">KCTC 3788</strain>
    </source>
</reference>
<keyword evidence="4" id="KW-1185">Reference proteome</keyword>
<dbReference type="PANTHER" id="PTHR48100:SF1">
    <property type="entry name" value="HISTIDINE PHOSPHATASE FAMILY PROTEIN-RELATED"/>
    <property type="match status" value="1"/>
</dbReference>
<dbReference type="CDD" id="cd07067">
    <property type="entry name" value="HP_PGM_like"/>
    <property type="match status" value="1"/>
</dbReference>
<comment type="caution">
    <text evidence="3">The sequence shown here is derived from an EMBL/GenBank/DDBJ whole genome shotgun (WGS) entry which is preliminary data.</text>
</comment>
<dbReference type="EMBL" id="JACEFG010000002">
    <property type="protein sequence ID" value="MBA2175690.1"/>
    <property type="molecule type" value="Genomic_DNA"/>
</dbReference>
<dbReference type="InterPro" id="IPR013078">
    <property type="entry name" value="His_Pase_superF_clade-1"/>
</dbReference>
<organism evidence="3 4">
    <name type="scientific">Halobacillus locisalis</name>
    <dbReference type="NCBI Taxonomy" id="220753"/>
    <lineage>
        <taxon>Bacteria</taxon>
        <taxon>Bacillati</taxon>
        <taxon>Bacillota</taxon>
        <taxon>Bacilli</taxon>
        <taxon>Bacillales</taxon>
        <taxon>Bacillaceae</taxon>
        <taxon>Halobacillus</taxon>
    </lineage>
</organism>
<dbReference type="Proteomes" id="UP000571017">
    <property type="component" value="Unassembled WGS sequence"/>
</dbReference>
<name>A0A838CUN0_9BACI</name>
<accession>A0A838CUN0</accession>
<sequence length="190" mass="21979">MTRLGIIRHGSTLWNKERRAQGSSNIPLDEEGIQQARKLADRLKCEPWEKIYVSPLTRARQTAEVIKEQLQIPLQEDSRLEEVGGGQIEGTTEQERVDRWGEDWRSMELGLEKKDDVLNRGMSFLEDILAEHEGGRILIVSHGALISHLVKEMTKEESEVQHIRNTSLTEVIREKKGWHFERFNCTSHLD</sequence>
<feature type="binding site" evidence="2">
    <location>
        <position position="58"/>
    </location>
    <ligand>
        <name>substrate</name>
    </ligand>
</feature>
<dbReference type="GO" id="GO:0016791">
    <property type="term" value="F:phosphatase activity"/>
    <property type="evidence" value="ECO:0007669"/>
    <property type="project" value="TreeGrafter"/>
</dbReference>
<dbReference type="SUPFAM" id="SSF53254">
    <property type="entry name" value="Phosphoglycerate mutase-like"/>
    <property type="match status" value="1"/>
</dbReference>
<feature type="active site" description="Proton donor/acceptor" evidence="1">
    <location>
        <position position="82"/>
    </location>
</feature>
<proteinExistence type="predicted"/>
<dbReference type="RefSeq" id="WP_181472686.1">
    <property type="nucleotide sequence ID" value="NZ_JACEFG010000002.1"/>
</dbReference>
<evidence type="ECO:0000313" key="3">
    <source>
        <dbReference type="EMBL" id="MBA2175690.1"/>
    </source>
</evidence>
<dbReference type="InterPro" id="IPR050275">
    <property type="entry name" value="PGM_Phosphatase"/>
</dbReference>
<evidence type="ECO:0000313" key="4">
    <source>
        <dbReference type="Proteomes" id="UP000571017"/>
    </source>
</evidence>
<dbReference type="InterPro" id="IPR029033">
    <property type="entry name" value="His_PPase_superfam"/>
</dbReference>
<dbReference type="AlphaFoldDB" id="A0A838CUN0"/>
<dbReference type="Gene3D" id="3.40.50.1240">
    <property type="entry name" value="Phosphoglycerate mutase-like"/>
    <property type="match status" value="1"/>
</dbReference>
<dbReference type="GO" id="GO:0005737">
    <property type="term" value="C:cytoplasm"/>
    <property type="evidence" value="ECO:0007669"/>
    <property type="project" value="TreeGrafter"/>
</dbReference>